<dbReference type="Pfam" id="PF00069">
    <property type="entry name" value="Pkinase"/>
    <property type="match status" value="1"/>
</dbReference>
<feature type="domain" description="Protein kinase" evidence="11">
    <location>
        <begin position="327"/>
        <end position="620"/>
    </location>
</feature>
<dbReference type="SUPFAM" id="SSF56112">
    <property type="entry name" value="Protein kinase-like (PK-like)"/>
    <property type="match status" value="1"/>
</dbReference>
<evidence type="ECO:0000256" key="2">
    <source>
        <dbReference type="ARBA" id="ARBA00022527"/>
    </source>
</evidence>
<comment type="catalytic activity">
    <reaction evidence="10">
        <text>[DNA-directed RNA polymerase] + ATP = phospho-[DNA-directed RNA polymerase] + ADP + H(+)</text>
        <dbReference type="Rhea" id="RHEA:10216"/>
        <dbReference type="Rhea" id="RHEA-COMP:11321"/>
        <dbReference type="Rhea" id="RHEA-COMP:11322"/>
        <dbReference type="ChEBI" id="CHEBI:15378"/>
        <dbReference type="ChEBI" id="CHEBI:30616"/>
        <dbReference type="ChEBI" id="CHEBI:43176"/>
        <dbReference type="ChEBI" id="CHEBI:68546"/>
        <dbReference type="ChEBI" id="CHEBI:456216"/>
        <dbReference type="EC" id="2.7.11.23"/>
    </reaction>
</comment>
<sequence>MAPARYGRHDSFCSEFGVDVLRNKEYYQERHHVADWQGSDGLDLQKDGGYGEYIKGKNLPIFGNFNMNGKMQAVGRVSKRFIDREPGELSSEDSSGIEDGFKGLEDNDEAFSCKKRKFSSIEWGMDAKKSRVFKQKTRNKEAFQSHSSLPQKFFEPLCAKNIKTSEELLASSDQKASIDFVQGSQLENGDLAEQMDEDFVPESSISLSRWADVNDSFDDDEDATPDVDLLPNRRKNILLASGRDPRLVPGEVTFREGSKGSTAGELCGESYLNPVEDIDGLDASGEDSNGLESDGSLDVCRSRTLDSVEPPYRSINMFQGCRTVDEFEKLNKINEGTYGIVYRAKDKKTGEIVALKKVKMEKEREGFPLTSLREINILLSLHHPSIVEVKEVVVGRDLDCVFTVMEYMEHDLKGLIETMKKPFHLSEVKCLMLQLFAGVKHLHDNWVLHRDLKTSNLLFNNRGELKICDFGLSRQYGSPLKPYTKLVVTLWYRAPELLLGAKEYSTAIDMWSLGCIMAELLTKEPLFPGKSELDQLDKIFKTLGTPDEKIWPGFGRLPGAKINFVKKPFKLQEKFPRSSAASFLGRPSLSTAGFNLLTKLLTYDPEKRITVDDALNHPWFRESPLPTTKDFMPKFPTKHRQDRYLEPFTQKQQKMSMPVSRTPDEFGAIIFYSFSQWKHLLQDYLVYNAGDALKVLFFVQPGLQELKKTDGLSSVIIRESAMQDWKVHSLFYSFYCLADKCSLFYLSYGICTSQILVFSHLLNG</sequence>
<dbReference type="FunFam" id="1.10.510.10:FF:000211">
    <property type="entry name" value="Cyclin-dependent kinase G-2"/>
    <property type="match status" value="1"/>
</dbReference>
<name>A0AAV7G130_DENCH</name>
<evidence type="ECO:0000256" key="6">
    <source>
        <dbReference type="ARBA" id="ARBA00022777"/>
    </source>
</evidence>
<keyword evidence="13" id="KW-1185">Reference proteome</keyword>
<evidence type="ECO:0000256" key="3">
    <source>
        <dbReference type="ARBA" id="ARBA00022553"/>
    </source>
</evidence>
<evidence type="ECO:0000256" key="5">
    <source>
        <dbReference type="ARBA" id="ARBA00022741"/>
    </source>
</evidence>
<dbReference type="InterPro" id="IPR050108">
    <property type="entry name" value="CDK"/>
</dbReference>
<keyword evidence="2" id="KW-0723">Serine/threonine-protein kinase</keyword>
<dbReference type="AlphaFoldDB" id="A0AAV7G130"/>
<dbReference type="InterPro" id="IPR045267">
    <property type="entry name" value="CDK11/PITSLRE_STKc"/>
</dbReference>
<dbReference type="FunFam" id="3.30.200.20:FF:000172">
    <property type="entry name" value="cyclin-dependent kinase G-2 isoform X1"/>
    <property type="match status" value="1"/>
</dbReference>
<evidence type="ECO:0000259" key="11">
    <source>
        <dbReference type="PROSITE" id="PS50011"/>
    </source>
</evidence>
<keyword evidence="7" id="KW-0067">ATP-binding</keyword>
<keyword evidence="3" id="KW-0597">Phosphoprotein</keyword>
<protein>
    <recommendedName>
        <fullName evidence="11">Protein kinase domain-containing protein</fullName>
    </recommendedName>
</protein>
<dbReference type="InterPro" id="IPR008271">
    <property type="entry name" value="Ser/Thr_kinase_AS"/>
</dbReference>
<evidence type="ECO:0000313" key="13">
    <source>
        <dbReference type="Proteomes" id="UP000775213"/>
    </source>
</evidence>
<dbReference type="PANTHER" id="PTHR24056">
    <property type="entry name" value="CELL DIVISION PROTEIN KINASE"/>
    <property type="match status" value="1"/>
</dbReference>
<dbReference type="Gene3D" id="1.10.510.10">
    <property type="entry name" value="Transferase(Phosphotransferase) domain 1"/>
    <property type="match status" value="1"/>
</dbReference>
<keyword evidence="6" id="KW-0418">Kinase</keyword>
<evidence type="ECO:0000313" key="12">
    <source>
        <dbReference type="EMBL" id="KAH0449362.1"/>
    </source>
</evidence>
<comment type="catalytic activity">
    <reaction evidence="8">
        <text>L-threonyl-[protein] + ATP = O-phospho-L-threonyl-[protein] + ADP + H(+)</text>
        <dbReference type="Rhea" id="RHEA:46608"/>
        <dbReference type="Rhea" id="RHEA-COMP:11060"/>
        <dbReference type="Rhea" id="RHEA-COMP:11605"/>
        <dbReference type="ChEBI" id="CHEBI:15378"/>
        <dbReference type="ChEBI" id="CHEBI:30013"/>
        <dbReference type="ChEBI" id="CHEBI:30616"/>
        <dbReference type="ChEBI" id="CHEBI:61977"/>
        <dbReference type="ChEBI" id="CHEBI:456216"/>
        <dbReference type="EC" id="2.7.11.22"/>
    </reaction>
</comment>
<dbReference type="PROSITE" id="PS50011">
    <property type="entry name" value="PROTEIN_KINASE_DOM"/>
    <property type="match status" value="1"/>
</dbReference>
<dbReference type="GO" id="GO:0007346">
    <property type="term" value="P:regulation of mitotic cell cycle"/>
    <property type="evidence" value="ECO:0007669"/>
    <property type="project" value="TreeGrafter"/>
</dbReference>
<dbReference type="EMBL" id="JAGFBR010000018">
    <property type="protein sequence ID" value="KAH0449362.1"/>
    <property type="molecule type" value="Genomic_DNA"/>
</dbReference>
<dbReference type="PANTHER" id="PTHR24056:SF107">
    <property type="entry name" value="CYCLIN-DEPENDENT KINASE 11A-RELATED"/>
    <property type="match status" value="1"/>
</dbReference>
<keyword evidence="4" id="KW-0808">Transferase</keyword>
<comment type="catalytic activity">
    <reaction evidence="9">
        <text>L-seryl-[protein] + ATP = O-phospho-L-seryl-[protein] + ADP + H(+)</text>
        <dbReference type="Rhea" id="RHEA:17989"/>
        <dbReference type="Rhea" id="RHEA-COMP:9863"/>
        <dbReference type="Rhea" id="RHEA-COMP:11604"/>
        <dbReference type="ChEBI" id="CHEBI:15378"/>
        <dbReference type="ChEBI" id="CHEBI:29999"/>
        <dbReference type="ChEBI" id="CHEBI:30616"/>
        <dbReference type="ChEBI" id="CHEBI:83421"/>
        <dbReference type="ChEBI" id="CHEBI:456216"/>
        <dbReference type="EC" id="2.7.11.22"/>
    </reaction>
</comment>
<comment type="caution">
    <text evidence="12">The sequence shown here is derived from an EMBL/GenBank/DDBJ whole genome shotgun (WGS) entry which is preliminary data.</text>
</comment>
<evidence type="ECO:0000256" key="4">
    <source>
        <dbReference type="ARBA" id="ARBA00022679"/>
    </source>
</evidence>
<dbReference type="SMART" id="SM00220">
    <property type="entry name" value="S_TKc"/>
    <property type="match status" value="1"/>
</dbReference>
<dbReference type="CDD" id="cd07843">
    <property type="entry name" value="STKc_CDC2L1"/>
    <property type="match status" value="1"/>
</dbReference>
<dbReference type="GO" id="GO:0005634">
    <property type="term" value="C:nucleus"/>
    <property type="evidence" value="ECO:0007669"/>
    <property type="project" value="TreeGrafter"/>
</dbReference>
<gene>
    <name evidence="12" type="ORF">IEQ34_020054</name>
</gene>
<organism evidence="12 13">
    <name type="scientific">Dendrobium chrysotoxum</name>
    <name type="common">Orchid</name>
    <dbReference type="NCBI Taxonomy" id="161865"/>
    <lineage>
        <taxon>Eukaryota</taxon>
        <taxon>Viridiplantae</taxon>
        <taxon>Streptophyta</taxon>
        <taxon>Embryophyta</taxon>
        <taxon>Tracheophyta</taxon>
        <taxon>Spermatophyta</taxon>
        <taxon>Magnoliopsida</taxon>
        <taxon>Liliopsida</taxon>
        <taxon>Asparagales</taxon>
        <taxon>Orchidaceae</taxon>
        <taxon>Epidendroideae</taxon>
        <taxon>Malaxideae</taxon>
        <taxon>Dendrobiinae</taxon>
        <taxon>Dendrobium</taxon>
    </lineage>
</organism>
<evidence type="ECO:0000256" key="1">
    <source>
        <dbReference type="ARBA" id="ARBA00006485"/>
    </source>
</evidence>
<keyword evidence="5" id="KW-0547">Nucleotide-binding</keyword>
<evidence type="ECO:0000256" key="10">
    <source>
        <dbReference type="ARBA" id="ARBA00049280"/>
    </source>
</evidence>
<accession>A0AAV7G130</accession>
<dbReference type="Gene3D" id="3.30.200.20">
    <property type="entry name" value="Phosphorylase Kinase, domain 1"/>
    <property type="match status" value="1"/>
</dbReference>
<dbReference type="GO" id="GO:0005524">
    <property type="term" value="F:ATP binding"/>
    <property type="evidence" value="ECO:0007669"/>
    <property type="project" value="UniProtKB-KW"/>
</dbReference>
<evidence type="ECO:0000256" key="7">
    <source>
        <dbReference type="ARBA" id="ARBA00022840"/>
    </source>
</evidence>
<dbReference type="Proteomes" id="UP000775213">
    <property type="component" value="Unassembled WGS sequence"/>
</dbReference>
<evidence type="ECO:0000256" key="9">
    <source>
        <dbReference type="ARBA" id="ARBA00048367"/>
    </source>
</evidence>
<evidence type="ECO:0000256" key="8">
    <source>
        <dbReference type="ARBA" id="ARBA00047811"/>
    </source>
</evidence>
<proteinExistence type="inferred from homology"/>
<dbReference type="InterPro" id="IPR000719">
    <property type="entry name" value="Prot_kinase_dom"/>
</dbReference>
<reference evidence="12 13" key="1">
    <citation type="journal article" date="2021" name="Hortic Res">
        <title>Chromosome-scale assembly of the Dendrobium chrysotoxum genome enhances the understanding of orchid evolution.</title>
        <authorList>
            <person name="Zhang Y."/>
            <person name="Zhang G.Q."/>
            <person name="Zhang D."/>
            <person name="Liu X.D."/>
            <person name="Xu X.Y."/>
            <person name="Sun W.H."/>
            <person name="Yu X."/>
            <person name="Zhu X."/>
            <person name="Wang Z.W."/>
            <person name="Zhao X."/>
            <person name="Zhong W.Y."/>
            <person name="Chen H."/>
            <person name="Yin W.L."/>
            <person name="Huang T."/>
            <person name="Niu S.C."/>
            <person name="Liu Z.J."/>
        </authorList>
    </citation>
    <scope>NUCLEOTIDE SEQUENCE [LARGE SCALE GENOMIC DNA]</scope>
    <source>
        <strain evidence="12">Lindl</strain>
    </source>
</reference>
<comment type="similarity">
    <text evidence="1">Belongs to the protein kinase superfamily. CMGC Ser/Thr protein kinase family. CDC2/CDKX subfamily.</text>
</comment>
<dbReference type="PROSITE" id="PS00108">
    <property type="entry name" value="PROTEIN_KINASE_ST"/>
    <property type="match status" value="1"/>
</dbReference>
<dbReference type="InterPro" id="IPR011009">
    <property type="entry name" value="Kinase-like_dom_sf"/>
</dbReference>
<dbReference type="GO" id="GO:0004693">
    <property type="term" value="F:cyclin-dependent protein serine/threonine kinase activity"/>
    <property type="evidence" value="ECO:0007669"/>
    <property type="project" value="UniProtKB-EC"/>
</dbReference>
<dbReference type="GO" id="GO:0008353">
    <property type="term" value="F:RNA polymerase II CTD heptapeptide repeat kinase activity"/>
    <property type="evidence" value="ECO:0007669"/>
    <property type="project" value="UniProtKB-EC"/>
</dbReference>